<sequence length="554" mass="60657">MRDWEPRIDKLTFDRDALAVHRRINRTGAPYPDGSSVKELFERCARNHADAVAVIHRDRALRYRELNQLANALAARLQQEGLKRGETVGVCIDRSPELIVALVAILKCGAAYLPFDPSWPDERVRGLFQVVGGSAAPHTQEAARSWMLSDRVPALAARFPECHHVPVLPVLPVPPSASADASDHHANPDTPVSAEDIAYINFTSGSTGKPKGVPIRHQSIARLVYGATYARLDARTVLLQLAPVTFDAATFEIWGALLHGGTCVLYPSRFVRLSELKHALRTHGVTVLFLTTALFNTVMDEAPDTIQSVETVLTGGEAHSLKHIRRGLDRFGTERLVSVYGPTECTTFATYYPIRELLPDETALPIGLPIQNTRVYVVQDRKLCAPGEVGEVLIAGPGLSPGYLGIPDVTNERFVEYDIDGEVERLYCTGDRAYLREDGNLVFQGRTDDQVKISGYRIELGEISHHLGQHPAVKQNFVTVSQDVAGEKALLAFVVSEGEGCSPTAIRDFLKERLPGYMIPSSVYLCESLPLSATGKVDRKALLGVHHPSGALSS</sequence>
<gene>
    <name evidence="3" type="ORF">LVJ94_25070</name>
</gene>
<dbReference type="Gene3D" id="3.40.50.980">
    <property type="match status" value="2"/>
</dbReference>
<dbReference type="Pfam" id="PF00501">
    <property type="entry name" value="AMP-binding"/>
    <property type="match status" value="1"/>
</dbReference>
<dbReference type="InterPro" id="IPR045851">
    <property type="entry name" value="AMP-bd_C_sf"/>
</dbReference>
<keyword evidence="4" id="KW-1185">Reference proteome</keyword>
<dbReference type="SUPFAM" id="SSF56801">
    <property type="entry name" value="Acetyl-CoA synthetase-like"/>
    <property type="match status" value="1"/>
</dbReference>
<dbReference type="InterPro" id="IPR020845">
    <property type="entry name" value="AMP-binding_CS"/>
</dbReference>
<dbReference type="InterPro" id="IPR025110">
    <property type="entry name" value="AMP-bd_C"/>
</dbReference>
<accession>A0ABZ2LL26</accession>
<dbReference type="NCBIfam" id="TIGR01733">
    <property type="entry name" value="AA-adenyl-dom"/>
    <property type="match status" value="1"/>
</dbReference>
<dbReference type="EMBL" id="CP089983">
    <property type="protein sequence ID" value="WXB10486.1"/>
    <property type="molecule type" value="Genomic_DNA"/>
</dbReference>
<dbReference type="PANTHER" id="PTHR45527:SF1">
    <property type="entry name" value="FATTY ACID SYNTHASE"/>
    <property type="match status" value="1"/>
</dbReference>
<feature type="domain" description="AMP-binding enzyme C-terminal" evidence="2">
    <location>
        <begin position="466"/>
        <end position="536"/>
    </location>
</feature>
<dbReference type="Pfam" id="PF13193">
    <property type="entry name" value="AMP-binding_C"/>
    <property type="match status" value="1"/>
</dbReference>
<organism evidence="3 4">
    <name type="scientific">Pendulispora rubella</name>
    <dbReference type="NCBI Taxonomy" id="2741070"/>
    <lineage>
        <taxon>Bacteria</taxon>
        <taxon>Pseudomonadati</taxon>
        <taxon>Myxococcota</taxon>
        <taxon>Myxococcia</taxon>
        <taxon>Myxococcales</taxon>
        <taxon>Sorangiineae</taxon>
        <taxon>Pendulisporaceae</taxon>
        <taxon>Pendulispora</taxon>
    </lineage>
</organism>
<dbReference type="RefSeq" id="WP_394840160.1">
    <property type="nucleotide sequence ID" value="NZ_CP089929.1"/>
</dbReference>
<evidence type="ECO:0000259" key="1">
    <source>
        <dbReference type="Pfam" id="PF00501"/>
    </source>
</evidence>
<dbReference type="Proteomes" id="UP001374803">
    <property type="component" value="Chromosome"/>
</dbReference>
<dbReference type="Gene3D" id="2.30.38.10">
    <property type="entry name" value="Luciferase, Domain 3"/>
    <property type="match status" value="1"/>
</dbReference>
<feature type="domain" description="AMP-dependent synthetase/ligase" evidence="1">
    <location>
        <begin position="41"/>
        <end position="404"/>
    </location>
</feature>
<evidence type="ECO:0000313" key="3">
    <source>
        <dbReference type="EMBL" id="WXB10486.1"/>
    </source>
</evidence>
<name>A0ABZ2LL26_9BACT</name>
<dbReference type="PROSITE" id="PS00455">
    <property type="entry name" value="AMP_BINDING"/>
    <property type="match status" value="1"/>
</dbReference>
<evidence type="ECO:0000259" key="2">
    <source>
        <dbReference type="Pfam" id="PF13193"/>
    </source>
</evidence>
<proteinExistence type="predicted"/>
<reference evidence="3" key="1">
    <citation type="submission" date="2021-12" db="EMBL/GenBank/DDBJ databases">
        <title>Discovery of the Pendulisporaceae a myxobacterial family with distinct sporulation behavior and unique specialized metabolism.</title>
        <authorList>
            <person name="Garcia R."/>
            <person name="Popoff A."/>
            <person name="Bader C.D."/>
            <person name="Loehr J."/>
            <person name="Walesch S."/>
            <person name="Walt C."/>
            <person name="Boldt J."/>
            <person name="Bunk B."/>
            <person name="Haeckl F.J.F.P.J."/>
            <person name="Gunesch A.P."/>
            <person name="Birkelbach J."/>
            <person name="Nuebel U."/>
            <person name="Pietschmann T."/>
            <person name="Bach T."/>
            <person name="Mueller R."/>
        </authorList>
    </citation>
    <scope>NUCLEOTIDE SEQUENCE</scope>
    <source>
        <strain evidence="3">MSr11367</strain>
    </source>
</reference>
<dbReference type="Gene3D" id="3.30.300.30">
    <property type="match status" value="1"/>
</dbReference>
<dbReference type="InterPro" id="IPR010071">
    <property type="entry name" value="AA_adenyl_dom"/>
</dbReference>
<evidence type="ECO:0000313" key="4">
    <source>
        <dbReference type="Proteomes" id="UP001374803"/>
    </source>
</evidence>
<dbReference type="PANTHER" id="PTHR45527">
    <property type="entry name" value="NONRIBOSOMAL PEPTIDE SYNTHETASE"/>
    <property type="match status" value="1"/>
</dbReference>
<dbReference type="InterPro" id="IPR000873">
    <property type="entry name" value="AMP-dep_synth/lig_dom"/>
</dbReference>
<dbReference type="CDD" id="cd12117">
    <property type="entry name" value="A_NRPS_Srf_like"/>
    <property type="match status" value="1"/>
</dbReference>
<protein>
    <submittedName>
        <fullName evidence="3">Amino acid adenylation domain-containing protein</fullName>
    </submittedName>
</protein>